<evidence type="ECO:0000313" key="5">
    <source>
        <dbReference type="Proteomes" id="UP000735302"/>
    </source>
</evidence>
<dbReference type="PANTHER" id="PTHR22801">
    <property type="entry name" value="LITHOSTATHINE"/>
    <property type="match status" value="1"/>
</dbReference>
<evidence type="ECO:0000259" key="3">
    <source>
        <dbReference type="PROSITE" id="PS50041"/>
    </source>
</evidence>
<feature type="signal peptide" evidence="2">
    <location>
        <begin position="1"/>
        <end position="19"/>
    </location>
</feature>
<feature type="chain" id="PRO_5043483951" evidence="2">
    <location>
        <begin position="20"/>
        <end position="266"/>
    </location>
</feature>
<proteinExistence type="predicted"/>
<evidence type="ECO:0000313" key="4">
    <source>
        <dbReference type="EMBL" id="GFO12185.1"/>
    </source>
</evidence>
<dbReference type="PROSITE" id="PS50041">
    <property type="entry name" value="C_TYPE_LECTIN_2"/>
    <property type="match status" value="1"/>
</dbReference>
<dbReference type="CDD" id="cd00037">
    <property type="entry name" value="CLECT"/>
    <property type="match status" value="1"/>
</dbReference>
<reference evidence="4 5" key="1">
    <citation type="journal article" date="2021" name="Elife">
        <title>Chloroplast acquisition without the gene transfer in kleptoplastic sea slugs, Plakobranchus ocellatus.</title>
        <authorList>
            <person name="Maeda T."/>
            <person name="Takahashi S."/>
            <person name="Yoshida T."/>
            <person name="Shimamura S."/>
            <person name="Takaki Y."/>
            <person name="Nagai Y."/>
            <person name="Toyoda A."/>
            <person name="Suzuki Y."/>
            <person name="Arimoto A."/>
            <person name="Ishii H."/>
            <person name="Satoh N."/>
            <person name="Nishiyama T."/>
            <person name="Hasebe M."/>
            <person name="Maruyama T."/>
            <person name="Minagawa J."/>
            <person name="Obokata J."/>
            <person name="Shigenobu S."/>
        </authorList>
    </citation>
    <scope>NUCLEOTIDE SEQUENCE [LARGE SCALE GENOMIC DNA]</scope>
</reference>
<dbReference type="SUPFAM" id="SSF56436">
    <property type="entry name" value="C-type lectin-like"/>
    <property type="match status" value="1"/>
</dbReference>
<organism evidence="4 5">
    <name type="scientific">Plakobranchus ocellatus</name>
    <dbReference type="NCBI Taxonomy" id="259542"/>
    <lineage>
        <taxon>Eukaryota</taxon>
        <taxon>Metazoa</taxon>
        <taxon>Spiralia</taxon>
        <taxon>Lophotrochozoa</taxon>
        <taxon>Mollusca</taxon>
        <taxon>Gastropoda</taxon>
        <taxon>Heterobranchia</taxon>
        <taxon>Euthyneura</taxon>
        <taxon>Panpulmonata</taxon>
        <taxon>Sacoglossa</taxon>
        <taxon>Placobranchoidea</taxon>
        <taxon>Plakobranchidae</taxon>
        <taxon>Plakobranchus</taxon>
    </lineage>
</organism>
<dbReference type="Proteomes" id="UP000735302">
    <property type="component" value="Unassembled WGS sequence"/>
</dbReference>
<dbReference type="Gene3D" id="3.10.100.10">
    <property type="entry name" value="Mannose-Binding Protein A, subunit A"/>
    <property type="match status" value="1"/>
</dbReference>
<dbReference type="InterPro" id="IPR001304">
    <property type="entry name" value="C-type_lectin-like"/>
</dbReference>
<dbReference type="Pfam" id="PF00059">
    <property type="entry name" value="Lectin_C"/>
    <property type="match status" value="1"/>
</dbReference>
<gene>
    <name evidence="4" type="ORF">PoB_003869000</name>
</gene>
<dbReference type="SMART" id="SM00034">
    <property type="entry name" value="CLECT"/>
    <property type="match status" value="1"/>
</dbReference>
<evidence type="ECO:0000256" key="1">
    <source>
        <dbReference type="SAM" id="MobiDB-lite"/>
    </source>
</evidence>
<protein>
    <submittedName>
        <fullName evidence="4">Lactose-binding lectin l-2</fullName>
    </submittedName>
</protein>
<dbReference type="InterPro" id="IPR016186">
    <property type="entry name" value="C-type_lectin-like/link_sf"/>
</dbReference>
<dbReference type="PANTHER" id="PTHR22801:SF63">
    <property type="entry name" value="C-TYPE LECTIN DOMAIN-CONTAINING PROTEIN"/>
    <property type="match status" value="1"/>
</dbReference>
<dbReference type="EMBL" id="BLXT01004371">
    <property type="protein sequence ID" value="GFO12185.1"/>
    <property type="molecule type" value="Genomic_DNA"/>
</dbReference>
<name>A0AAV4AY37_9GAST</name>
<dbReference type="InterPro" id="IPR016187">
    <property type="entry name" value="CTDL_fold"/>
</dbReference>
<dbReference type="AlphaFoldDB" id="A0AAV4AY37"/>
<comment type="caution">
    <text evidence="4">The sequence shown here is derived from an EMBL/GenBank/DDBJ whole genome shotgun (WGS) entry which is preliminary data.</text>
</comment>
<feature type="region of interest" description="Disordered" evidence="1">
    <location>
        <begin position="196"/>
        <end position="221"/>
    </location>
</feature>
<sequence length="266" mass="30314">MLVLVTLTAALAITISGHADSIASTCPDDIVRTGSKYLKVLDDKCYQFFVDPALKKPYLEAQITCNQYKGNLAMPKTEKINQFLVDSLLDYNIIEEVFIGLDNLKNAKEFMWADGKNLRVPGFYDNFEKDVEMFRPFKSSTAEQRPETQSNECVVLDPVIDSWRKVNCGRDMVQRLFGLKNKRLFICEYGEDDMDEDDADNAVSPTGDDDATHNDTQVNDRPTLFQNPDFWRWPLRTIFPDFDDAVALKTAIVILFTYVAFTFPGP</sequence>
<accession>A0AAV4AY37</accession>
<evidence type="ECO:0000256" key="2">
    <source>
        <dbReference type="SAM" id="SignalP"/>
    </source>
</evidence>
<dbReference type="InterPro" id="IPR050801">
    <property type="entry name" value="Ca-Dep_Lectins_ImmuneDev"/>
</dbReference>
<keyword evidence="2" id="KW-0732">Signal</keyword>
<keyword evidence="5" id="KW-1185">Reference proteome</keyword>
<feature type="domain" description="C-type lectin" evidence="3">
    <location>
        <begin position="41"/>
        <end position="168"/>
    </location>
</feature>